<dbReference type="EMBL" id="BMLV01000003">
    <property type="protein sequence ID" value="GGP04229.1"/>
    <property type="molecule type" value="Genomic_DNA"/>
</dbReference>
<evidence type="ECO:0000313" key="1">
    <source>
        <dbReference type="EMBL" id="GGP04229.1"/>
    </source>
</evidence>
<evidence type="ECO:0000313" key="2">
    <source>
        <dbReference type="Proteomes" id="UP000620064"/>
    </source>
</evidence>
<keyword evidence="2" id="KW-1185">Reference proteome</keyword>
<name>A0ABQ2NK12_9FLAO</name>
<comment type="caution">
    <text evidence="1">The sequence shown here is derived from an EMBL/GenBank/DDBJ whole genome shotgun (WGS) entry which is preliminary data.</text>
</comment>
<dbReference type="Proteomes" id="UP000620064">
    <property type="component" value="Unassembled WGS sequence"/>
</dbReference>
<dbReference type="PROSITE" id="PS51257">
    <property type="entry name" value="PROKAR_LIPOPROTEIN"/>
    <property type="match status" value="1"/>
</dbReference>
<protein>
    <recommendedName>
        <fullName evidence="3">Lipoprotein</fullName>
    </recommendedName>
</protein>
<evidence type="ECO:0008006" key="3">
    <source>
        <dbReference type="Google" id="ProtNLM"/>
    </source>
</evidence>
<organism evidence="1 2">
    <name type="scientific">Cloacibacterium rupense</name>
    <dbReference type="NCBI Taxonomy" id="517423"/>
    <lineage>
        <taxon>Bacteria</taxon>
        <taxon>Pseudomonadati</taxon>
        <taxon>Bacteroidota</taxon>
        <taxon>Flavobacteriia</taxon>
        <taxon>Flavobacteriales</taxon>
        <taxon>Weeksellaceae</taxon>
    </lineage>
</organism>
<dbReference type="RefSeq" id="WP_188617530.1">
    <property type="nucleotide sequence ID" value="NZ_BMLV01000003.1"/>
</dbReference>
<reference evidence="2" key="1">
    <citation type="journal article" date="2019" name="Int. J. Syst. Evol. Microbiol.">
        <title>The Global Catalogue of Microorganisms (GCM) 10K type strain sequencing project: providing services to taxonomists for standard genome sequencing and annotation.</title>
        <authorList>
            <consortium name="The Broad Institute Genomics Platform"/>
            <consortium name="The Broad Institute Genome Sequencing Center for Infectious Disease"/>
            <person name="Wu L."/>
            <person name="Ma J."/>
        </authorList>
    </citation>
    <scope>NUCLEOTIDE SEQUENCE [LARGE SCALE GENOMIC DNA]</scope>
    <source>
        <strain evidence="2">CGMCC 1.7656</strain>
    </source>
</reference>
<accession>A0ABQ2NK12</accession>
<proteinExistence type="predicted"/>
<gene>
    <name evidence="1" type="ORF">GCM10010992_15380</name>
</gene>
<sequence length="286" mass="32200">MKKQATFFRIVATTVLFTILSCNKNPNSTQNIISSENADSASLKIDPLAHIPMPAKLDSAMRQSFDKETYQELKKLNKKNGKSFYITKENYLKMIDNLPVDADRVSFSFVQFNSAKFPGKYKELSKFDGSLYMLYSYIDKSGKILAGKAYAVLSVKDALEIPEADFNIMFEDYKTNIKPKIDRFVKGPQGNTLSVRITRTDLEAYKARMTTKKDIGKFKITLAQWQPISNFTSKDQQNSLLNKLSGFTDDNVGQMTFITDCVGANGQNINSLSGDDFNSFCPTDCD</sequence>